<sequence>MTNQHMNTKLSIKQDTESREQIHTQSSSTEEAYQCALCEQEFAPSQLVAISTEISDDSLCPYCADSLFDESEQDQINTQKELYDDDHAEGTYRLSDAILNSSAISENPTRNSHDNSGQSRRASAVSWTPPRIGENEGVLGAILSIHSLSLSLLWAIHRTNVRLIERFFDEVDIQTLTILWLALSTALLMVTTVT</sequence>
<feature type="compositionally biased region" description="Polar residues" evidence="1">
    <location>
        <begin position="103"/>
        <end position="121"/>
    </location>
</feature>
<name>G0LIF6_HALWC</name>
<organism evidence="3 4">
    <name type="scientific">Haloquadratum walsbyi (strain DSM 16854 / JCM 12705 / C23)</name>
    <dbReference type="NCBI Taxonomy" id="768065"/>
    <lineage>
        <taxon>Archaea</taxon>
        <taxon>Methanobacteriati</taxon>
        <taxon>Methanobacteriota</taxon>
        <taxon>Stenosarchaea group</taxon>
        <taxon>Halobacteria</taxon>
        <taxon>Halobacteriales</taxon>
        <taxon>Haloferacaceae</taxon>
        <taxon>Haloquadratum</taxon>
    </lineage>
</organism>
<dbReference type="Proteomes" id="UP000007954">
    <property type="component" value="Chromosome"/>
</dbReference>
<reference evidence="3 4" key="1">
    <citation type="journal article" date="2011" name="PLoS ONE">
        <title>Haloquadratum walsbyi: limited diversity in a global pond.</title>
        <authorList>
            <person name="Dyall-Smith M."/>
            <person name="Pfeiffer F."/>
            <person name="Klee K."/>
            <person name="Palm P."/>
            <person name="Gross K."/>
            <person name="Schuster S.C."/>
            <person name="Rampp M."/>
            <person name="Oesterhelt D."/>
        </authorList>
    </citation>
    <scope>NUCLEOTIDE SEQUENCE [LARGE SCALE GENOMIC DNA]</scope>
    <source>
        <strain evidence="4">DSM 16854 / JCM 12705 / C23</strain>
    </source>
</reference>
<evidence type="ECO:0000256" key="2">
    <source>
        <dbReference type="SAM" id="Phobius"/>
    </source>
</evidence>
<protein>
    <submittedName>
        <fullName evidence="3">Uncharacterized protein</fullName>
    </submittedName>
</protein>
<feature type="compositionally biased region" description="Polar residues" evidence="1">
    <location>
        <begin position="1"/>
        <end position="11"/>
    </location>
</feature>
<evidence type="ECO:0000313" key="4">
    <source>
        <dbReference type="Proteomes" id="UP000007954"/>
    </source>
</evidence>
<keyword evidence="2" id="KW-1133">Transmembrane helix</keyword>
<feature type="compositionally biased region" description="Basic and acidic residues" evidence="1">
    <location>
        <begin position="12"/>
        <end position="22"/>
    </location>
</feature>
<feature type="region of interest" description="Disordered" evidence="1">
    <location>
        <begin position="103"/>
        <end position="127"/>
    </location>
</feature>
<dbReference type="AlphaFoldDB" id="G0LIF6"/>
<dbReference type="HOGENOM" id="CLU_1405959_0_0_2"/>
<dbReference type="EMBL" id="FR746099">
    <property type="protein sequence ID" value="CCC39876.1"/>
    <property type="molecule type" value="Genomic_DNA"/>
</dbReference>
<gene>
    <name evidence="3" type="ordered locus">Hqrw_1963</name>
</gene>
<proteinExistence type="predicted"/>
<keyword evidence="2" id="KW-0812">Transmembrane</keyword>
<feature type="region of interest" description="Disordered" evidence="1">
    <location>
        <begin position="1"/>
        <end position="27"/>
    </location>
</feature>
<feature type="transmembrane region" description="Helical" evidence="2">
    <location>
        <begin position="137"/>
        <end position="156"/>
    </location>
</feature>
<accession>G0LIF6</accession>
<dbReference type="KEGG" id="hwc:Hqrw_1963"/>
<evidence type="ECO:0000256" key="1">
    <source>
        <dbReference type="SAM" id="MobiDB-lite"/>
    </source>
</evidence>
<keyword evidence="2" id="KW-0472">Membrane</keyword>
<evidence type="ECO:0000313" key="3">
    <source>
        <dbReference type="EMBL" id="CCC39876.1"/>
    </source>
</evidence>
<feature type="transmembrane region" description="Helical" evidence="2">
    <location>
        <begin position="176"/>
        <end position="193"/>
    </location>
</feature>